<proteinExistence type="predicted"/>
<evidence type="ECO:0000313" key="2">
    <source>
        <dbReference type="EMBL" id="ELK16524.1"/>
    </source>
</evidence>
<dbReference type="InParanoid" id="L5KYI2"/>
<feature type="region of interest" description="Disordered" evidence="1">
    <location>
        <begin position="38"/>
        <end position="61"/>
    </location>
</feature>
<gene>
    <name evidence="2" type="ORF">PAL_GLEAN10013827</name>
</gene>
<feature type="region of interest" description="Disordered" evidence="1">
    <location>
        <begin position="103"/>
        <end position="125"/>
    </location>
</feature>
<sequence length="125" mass="13713">MATEHCCGAAAGAQWTSPSQARARRALGEDRLLRGSVAARRNHRLETASQSQLDPHPSRRPALRLRHFRPLAIRIRVRLNLLQLESVTGGGAELSAFSLPGVTKLQCPPARSDPLSRAEEDEEET</sequence>
<evidence type="ECO:0000313" key="3">
    <source>
        <dbReference type="Proteomes" id="UP000010552"/>
    </source>
</evidence>
<name>L5KYI2_PTEAL</name>
<keyword evidence="3" id="KW-1185">Reference proteome</keyword>
<dbReference type="EMBL" id="KB030462">
    <property type="protein sequence ID" value="ELK16524.1"/>
    <property type="molecule type" value="Genomic_DNA"/>
</dbReference>
<organism evidence="2 3">
    <name type="scientific">Pteropus alecto</name>
    <name type="common">Black flying fox</name>
    <dbReference type="NCBI Taxonomy" id="9402"/>
    <lineage>
        <taxon>Eukaryota</taxon>
        <taxon>Metazoa</taxon>
        <taxon>Chordata</taxon>
        <taxon>Craniata</taxon>
        <taxon>Vertebrata</taxon>
        <taxon>Euteleostomi</taxon>
        <taxon>Mammalia</taxon>
        <taxon>Eutheria</taxon>
        <taxon>Laurasiatheria</taxon>
        <taxon>Chiroptera</taxon>
        <taxon>Yinpterochiroptera</taxon>
        <taxon>Pteropodoidea</taxon>
        <taxon>Pteropodidae</taxon>
        <taxon>Pteropodinae</taxon>
        <taxon>Pteropus</taxon>
    </lineage>
</organism>
<dbReference type="Proteomes" id="UP000010552">
    <property type="component" value="Unassembled WGS sequence"/>
</dbReference>
<accession>L5KYI2</accession>
<evidence type="ECO:0000256" key="1">
    <source>
        <dbReference type="SAM" id="MobiDB-lite"/>
    </source>
</evidence>
<reference evidence="3" key="1">
    <citation type="journal article" date="2013" name="Science">
        <title>Comparative analysis of bat genomes provides insight into the evolution of flight and immunity.</title>
        <authorList>
            <person name="Zhang G."/>
            <person name="Cowled C."/>
            <person name="Shi Z."/>
            <person name="Huang Z."/>
            <person name="Bishop-Lilly K.A."/>
            <person name="Fang X."/>
            <person name="Wynne J.W."/>
            <person name="Xiong Z."/>
            <person name="Baker M.L."/>
            <person name="Zhao W."/>
            <person name="Tachedjian M."/>
            <person name="Zhu Y."/>
            <person name="Zhou P."/>
            <person name="Jiang X."/>
            <person name="Ng J."/>
            <person name="Yang L."/>
            <person name="Wu L."/>
            <person name="Xiao J."/>
            <person name="Feng Y."/>
            <person name="Chen Y."/>
            <person name="Sun X."/>
            <person name="Zhang Y."/>
            <person name="Marsh G.A."/>
            <person name="Crameri G."/>
            <person name="Broder C.C."/>
            <person name="Frey K.G."/>
            <person name="Wang L.F."/>
            <person name="Wang J."/>
        </authorList>
    </citation>
    <scope>NUCLEOTIDE SEQUENCE [LARGE SCALE GENOMIC DNA]</scope>
</reference>
<dbReference type="AlphaFoldDB" id="L5KYI2"/>
<protein>
    <submittedName>
        <fullName evidence="2">Uncharacterized protein</fullName>
    </submittedName>
</protein>